<reference evidence="1 2" key="1">
    <citation type="journal article" date="2014" name="Genome Announc.">
        <title>Draft Genome Sequence of Lysobacter capsici AZ78, a Bacterium Antagonistic to Plant-Pathogenic Oomycetes.</title>
        <authorList>
            <person name="Puopolo G."/>
            <person name="Sonego P."/>
            <person name="Engelen K."/>
            <person name="Pertot I."/>
        </authorList>
    </citation>
    <scope>NUCLEOTIDE SEQUENCE [LARGE SCALE GENOMIC DNA]</scope>
    <source>
        <strain evidence="1 2">AZ78</strain>
    </source>
</reference>
<protein>
    <submittedName>
        <fullName evidence="1">Uncharacterized protein</fullName>
    </submittedName>
</protein>
<gene>
    <name evidence="1" type="ORF">AZ78_2715</name>
</gene>
<accession>A0A108U9R4</accession>
<evidence type="ECO:0000313" key="2">
    <source>
        <dbReference type="Proteomes" id="UP000023435"/>
    </source>
</evidence>
<dbReference type="Proteomes" id="UP000023435">
    <property type="component" value="Unassembled WGS sequence"/>
</dbReference>
<organism evidence="1 2">
    <name type="scientific">Lysobacter capsici AZ78</name>
    <dbReference type="NCBI Taxonomy" id="1444315"/>
    <lineage>
        <taxon>Bacteria</taxon>
        <taxon>Pseudomonadati</taxon>
        <taxon>Pseudomonadota</taxon>
        <taxon>Gammaproteobacteria</taxon>
        <taxon>Lysobacterales</taxon>
        <taxon>Lysobacteraceae</taxon>
        <taxon>Lysobacter</taxon>
    </lineage>
</organism>
<comment type="caution">
    <text evidence="1">The sequence shown here is derived from an EMBL/GenBank/DDBJ whole genome shotgun (WGS) entry which is preliminary data.</text>
</comment>
<proteinExistence type="predicted"/>
<name>A0A108U9R4_9GAMM</name>
<keyword evidence="2" id="KW-1185">Reference proteome</keyword>
<dbReference type="AlphaFoldDB" id="A0A108U9R4"/>
<dbReference type="EMBL" id="JAJA02000001">
    <property type="protein sequence ID" value="KWS05164.1"/>
    <property type="molecule type" value="Genomic_DNA"/>
</dbReference>
<sequence length="42" mass="4751">MAAWATARYRIGDFAKCCIAGRAMLGGWRELTSKRCVRRDAM</sequence>
<evidence type="ECO:0000313" key="1">
    <source>
        <dbReference type="EMBL" id="KWS05164.1"/>
    </source>
</evidence>